<evidence type="ECO:0000313" key="2">
    <source>
        <dbReference type="EMBL" id="OBS01880.1"/>
    </source>
</evidence>
<sequence>MPDSDGFRFDIACPDQPSESAPCAIRDGYPATTNGDCRTCGKHTGPAAGAPGYPTPELEQQPDPERESKISAAVDRMRALNAQLEVFHAARRIAENPALLSSAAVKQIRSLYADYDTKHPTQEGQQQ</sequence>
<protein>
    <submittedName>
        <fullName evidence="2">Uncharacterized protein</fullName>
    </submittedName>
</protein>
<evidence type="ECO:0000256" key="1">
    <source>
        <dbReference type="SAM" id="MobiDB-lite"/>
    </source>
</evidence>
<dbReference type="RefSeq" id="WP_065133889.1">
    <property type="nucleotide sequence ID" value="NZ_MAEM01000243.1"/>
</dbReference>
<comment type="caution">
    <text evidence="2">The sequence shown here is derived from an EMBL/GenBank/DDBJ whole genome shotgun (WGS) entry which is preliminary data.</text>
</comment>
<organism evidence="2 3">
    <name type="scientific">Mycobacterium gordonae</name>
    <dbReference type="NCBI Taxonomy" id="1778"/>
    <lineage>
        <taxon>Bacteria</taxon>
        <taxon>Bacillati</taxon>
        <taxon>Actinomycetota</taxon>
        <taxon>Actinomycetes</taxon>
        <taxon>Mycobacteriales</taxon>
        <taxon>Mycobacteriaceae</taxon>
        <taxon>Mycobacterium</taxon>
    </lineage>
</organism>
<gene>
    <name evidence="2" type="ORF">A9W98_18020</name>
</gene>
<dbReference type="AlphaFoldDB" id="A0A1A6BHS3"/>
<proteinExistence type="predicted"/>
<dbReference type="Proteomes" id="UP000093757">
    <property type="component" value="Unassembled WGS sequence"/>
</dbReference>
<accession>A0A1A6BHS3</accession>
<dbReference type="OrthoDB" id="9970818at2"/>
<dbReference type="EMBL" id="MAEM01000243">
    <property type="protein sequence ID" value="OBS01880.1"/>
    <property type="molecule type" value="Genomic_DNA"/>
</dbReference>
<reference evidence="2 3" key="1">
    <citation type="submission" date="2016-06" db="EMBL/GenBank/DDBJ databases">
        <authorList>
            <person name="Kjaerup R.B."/>
            <person name="Dalgaard T.S."/>
            <person name="Juul-Madsen H.R."/>
        </authorList>
    </citation>
    <scope>NUCLEOTIDE SEQUENCE [LARGE SCALE GENOMIC DNA]</scope>
    <source>
        <strain evidence="2 3">1245752.6</strain>
    </source>
</reference>
<name>A0A1A6BHS3_MYCGO</name>
<feature type="region of interest" description="Disordered" evidence="1">
    <location>
        <begin position="42"/>
        <end position="65"/>
    </location>
</feature>
<evidence type="ECO:0000313" key="3">
    <source>
        <dbReference type="Proteomes" id="UP000093757"/>
    </source>
</evidence>